<reference evidence="1 2" key="1">
    <citation type="journal article" date="2018" name="Science">
        <title>The opium poppy genome and morphinan production.</title>
        <authorList>
            <person name="Guo L."/>
            <person name="Winzer T."/>
            <person name="Yang X."/>
            <person name="Li Y."/>
            <person name="Ning Z."/>
            <person name="He Z."/>
            <person name="Teodor R."/>
            <person name="Lu Y."/>
            <person name="Bowser T.A."/>
            <person name="Graham I.A."/>
            <person name="Ye K."/>
        </authorList>
    </citation>
    <scope>NUCLEOTIDE SEQUENCE [LARGE SCALE GENOMIC DNA]</scope>
    <source>
        <strain evidence="2">cv. HN1</strain>
        <tissue evidence="1">Leaves</tissue>
    </source>
</reference>
<organism evidence="1 2">
    <name type="scientific">Papaver somniferum</name>
    <name type="common">Opium poppy</name>
    <dbReference type="NCBI Taxonomy" id="3469"/>
    <lineage>
        <taxon>Eukaryota</taxon>
        <taxon>Viridiplantae</taxon>
        <taxon>Streptophyta</taxon>
        <taxon>Embryophyta</taxon>
        <taxon>Tracheophyta</taxon>
        <taxon>Spermatophyta</taxon>
        <taxon>Magnoliopsida</taxon>
        <taxon>Ranunculales</taxon>
        <taxon>Papaveraceae</taxon>
        <taxon>Papaveroideae</taxon>
        <taxon>Papaver</taxon>
    </lineage>
</organism>
<keyword evidence="2" id="KW-1185">Reference proteome</keyword>
<gene>
    <name evidence="1" type="ORF">C5167_010184</name>
</gene>
<dbReference type="Gramene" id="RZC66492">
    <property type="protein sequence ID" value="RZC66492"/>
    <property type="gene ID" value="C5167_010184"/>
</dbReference>
<proteinExistence type="predicted"/>
<evidence type="ECO:0000313" key="2">
    <source>
        <dbReference type="Proteomes" id="UP000316621"/>
    </source>
</evidence>
<name>A0A4Y7K2B4_PAPSO</name>
<dbReference type="AlphaFoldDB" id="A0A4Y7K2B4"/>
<accession>A0A4Y7K2B4</accession>
<protein>
    <submittedName>
        <fullName evidence="1">Uncharacterized protein</fullName>
    </submittedName>
</protein>
<evidence type="ECO:0000313" key="1">
    <source>
        <dbReference type="EMBL" id="RZC66492.1"/>
    </source>
</evidence>
<sequence>MGDLLYRVSEKCAIYNHILDLKRQYQDVLKDVPSPKEQFVNGVLNAKATKEEEVVIDKLVPEFSQYSSEEKQLDSIHGVREAEQIPEEIHSDEPTVEEAMVPEETKPEEMFVDEELIVDSLDSLDALIPSFFFDDKEDTTTDLEDDDCLNFELLIPSFFFKEKEDLLAEVNFQTIAVPSNEGSCEKLQSSKEFVSGHNNLKMGKGNVFDRGKVIELLKSGSIFFETADNSYESKLFARWIYDRVHSLGLLVVTQIHLGSFIYEFIIFNTGNWFDQIDRTCTLVRQERKLTITIAARTGIHLVENVVEILNCGDAQTFILVEWLEVSASEHEHNQWLPKTMYVYRSICFMSSGYLLSGFSYFWGSASRAKVEIYVVFNCFLDCQTTCARYYTHSKCVVGSLVVMEM</sequence>
<dbReference type="EMBL" id="CM010720">
    <property type="protein sequence ID" value="RZC66492.1"/>
    <property type="molecule type" value="Genomic_DNA"/>
</dbReference>
<dbReference type="Proteomes" id="UP000316621">
    <property type="component" value="Chromosome 6"/>
</dbReference>